<keyword evidence="4 6" id="KW-1133">Transmembrane helix</keyword>
<feature type="transmembrane region" description="Helical" evidence="6">
    <location>
        <begin position="190"/>
        <end position="210"/>
    </location>
</feature>
<feature type="transmembrane region" description="Helical" evidence="6">
    <location>
        <begin position="150"/>
        <end position="169"/>
    </location>
</feature>
<dbReference type="InterPro" id="IPR050833">
    <property type="entry name" value="Poly_Biosynth_Transport"/>
</dbReference>
<dbReference type="Proteomes" id="UP001164305">
    <property type="component" value="Chromosome"/>
</dbReference>
<dbReference type="PANTHER" id="PTHR30250:SF11">
    <property type="entry name" value="O-ANTIGEN TRANSPORTER-RELATED"/>
    <property type="match status" value="1"/>
</dbReference>
<keyword evidence="3 6" id="KW-0812">Transmembrane</keyword>
<feature type="transmembrane region" description="Helical" evidence="6">
    <location>
        <begin position="90"/>
        <end position="113"/>
    </location>
</feature>
<evidence type="ECO:0008006" key="9">
    <source>
        <dbReference type="Google" id="ProtNLM"/>
    </source>
</evidence>
<keyword evidence="5 6" id="KW-0472">Membrane</keyword>
<evidence type="ECO:0000313" key="8">
    <source>
        <dbReference type="Proteomes" id="UP001164305"/>
    </source>
</evidence>
<evidence type="ECO:0000313" key="7">
    <source>
        <dbReference type="EMBL" id="UYG17935.1"/>
    </source>
</evidence>
<feature type="transmembrane region" description="Helical" evidence="6">
    <location>
        <begin position="230"/>
        <end position="253"/>
    </location>
</feature>
<evidence type="ECO:0000256" key="2">
    <source>
        <dbReference type="ARBA" id="ARBA00022475"/>
    </source>
</evidence>
<evidence type="ECO:0000256" key="5">
    <source>
        <dbReference type="ARBA" id="ARBA00023136"/>
    </source>
</evidence>
<feature type="transmembrane region" description="Helical" evidence="6">
    <location>
        <begin position="59"/>
        <end position="78"/>
    </location>
</feature>
<evidence type="ECO:0000256" key="4">
    <source>
        <dbReference type="ARBA" id="ARBA00022989"/>
    </source>
</evidence>
<evidence type="ECO:0000256" key="6">
    <source>
        <dbReference type="SAM" id="Phobius"/>
    </source>
</evidence>
<feature type="transmembrane region" description="Helical" evidence="6">
    <location>
        <begin position="125"/>
        <end position="144"/>
    </location>
</feature>
<dbReference type="EMBL" id="CP107020">
    <property type="protein sequence ID" value="UYG17935.1"/>
    <property type="molecule type" value="Genomic_DNA"/>
</dbReference>
<organism evidence="7 8">
    <name type="scientific">Brachybacterium huguangmaarense</name>
    <dbReference type="NCBI Taxonomy" id="1652028"/>
    <lineage>
        <taxon>Bacteria</taxon>
        <taxon>Bacillati</taxon>
        <taxon>Actinomycetota</taxon>
        <taxon>Actinomycetes</taxon>
        <taxon>Micrococcales</taxon>
        <taxon>Dermabacteraceae</taxon>
        <taxon>Brachybacterium</taxon>
    </lineage>
</organism>
<feature type="transmembrane region" description="Helical" evidence="6">
    <location>
        <begin position="356"/>
        <end position="378"/>
    </location>
</feature>
<feature type="transmembrane region" description="Helical" evidence="6">
    <location>
        <begin position="329"/>
        <end position="350"/>
    </location>
</feature>
<evidence type="ECO:0000256" key="1">
    <source>
        <dbReference type="ARBA" id="ARBA00004651"/>
    </source>
</evidence>
<keyword evidence="8" id="KW-1185">Reference proteome</keyword>
<name>A0ABY6G401_9MICO</name>
<reference evidence="7" key="1">
    <citation type="submission" date="2022-10" db="EMBL/GenBank/DDBJ databases">
        <title>Whole-Genome Sequencing of Brachybacterium huguangmaarense BRM-3, Isolated from Betula schmidtii.</title>
        <authorList>
            <person name="Haam D."/>
        </authorList>
    </citation>
    <scope>NUCLEOTIDE SEQUENCE</scope>
    <source>
        <strain evidence="7">BRM-3</strain>
    </source>
</reference>
<dbReference type="PANTHER" id="PTHR30250">
    <property type="entry name" value="PST FAMILY PREDICTED COLANIC ACID TRANSPORTER"/>
    <property type="match status" value="1"/>
</dbReference>
<sequence>MYIVMMIGARALPDGDRATLLVFIATYQIVTGLLSGVSTELTRTIANARASGVARGPRVSSVVVVVAIVLAVIVAATSPLWGSAFPGDHAFLIAMTIVTALGFTGHAALAGALSGRAAWGGMGSLLGLEALMRLLLSVAAAVLGFGLFGFAGAMTAAAFSWMLLLLVAAPARTAFRSRTDVAAPLLARHLAASVGALSATALLMAGYPMLLSLTTPAREVSDSPALLQAISLTRAPLLIPLTAFQTMLISAFVSRKDRAGRVLAILGGVLAAITAVGAALAWLIGPWLMRVLFTYEISGGVLGLLTLAAGLLAALTLCGALCQSLERHASFLGGWVLACAVSIGLLLLPGSLDQRAITSLLVGPAAGLLLMAPVILSASRRTRISTRTAGPAQHQEGTS</sequence>
<feature type="transmembrane region" description="Helical" evidence="6">
    <location>
        <begin position="20"/>
        <end position="38"/>
    </location>
</feature>
<dbReference type="RefSeq" id="WP_263595142.1">
    <property type="nucleotide sequence ID" value="NZ_CP107020.1"/>
</dbReference>
<comment type="subcellular location">
    <subcellularLocation>
        <location evidence="1">Cell membrane</location>
        <topology evidence="1">Multi-pass membrane protein</topology>
    </subcellularLocation>
</comment>
<feature type="transmembrane region" description="Helical" evidence="6">
    <location>
        <begin position="262"/>
        <end position="285"/>
    </location>
</feature>
<protein>
    <recommendedName>
        <fullName evidence="9">Polysaccharide biosynthesis protein</fullName>
    </recommendedName>
</protein>
<proteinExistence type="predicted"/>
<gene>
    <name evidence="7" type="ORF">BRM3_05815</name>
</gene>
<accession>A0ABY6G401</accession>
<feature type="transmembrane region" description="Helical" evidence="6">
    <location>
        <begin position="297"/>
        <end position="322"/>
    </location>
</feature>
<keyword evidence="2" id="KW-1003">Cell membrane</keyword>
<evidence type="ECO:0000256" key="3">
    <source>
        <dbReference type="ARBA" id="ARBA00022692"/>
    </source>
</evidence>